<dbReference type="AlphaFoldDB" id="A0A5M6CZN1"/>
<evidence type="ECO:0000313" key="2">
    <source>
        <dbReference type="Proteomes" id="UP000323426"/>
    </source>
</evidence>
<proteinExistence type="predicted"/>
<evidence type="ECO:0000313" key="1">
    <source>
        <dbReference type="EMBL" id="KAA5540316.1"/>
    </source>
</evidence>
<dbReference type="Proteomes" id="UP000323426">
    <property type="component" value="Unassembled WGS sequence"/>
</dbReference>
<organism evidence="1 2">
    <name type="scientific">Adhaeribacter rhizoryzae</name>
    <dbReference type="NCBI Taxonomy" id="2607907"/>
    <lineage>
        <taxon>Bacteria</taxon>
        <taxon>Pseudomonadati</taxon>
        <taxon>Bacteroidota</taxon>
        <taxon>Cytophagia</taxon>
        <taxon>Cytophagales</taxon>
        <taxon>Hymenobacteraceae</taxon>
        <taxon>Adhaeribacter</taxon>
    </lineage>
</organism>
<gene>
    <name evidence="1" type="ORF">F0145_22675</name>
</gene>
<dbReference type="RefSeq" id="WP_150092321.1">
    <property type="nucleotide sequence ID" value="NZ_VWSF01000027.1"/>
</dbReference>
<protein>
    <submittedName>
        <fullName evidence="1">Uncharacterized protein</fullName>
    </submittedName>
</protein>
<keyword evidence="2" id="KW-1185">Reference proteome</keyword>
<comment type="caution">
    <text evidence="1">The sequence shown here is derived from an EMBL/GenBank/DDBJ whole genome shotgun (WGS) entry which is preliminary data.</text>
</comment>
<accession>A0A5M6CZN1</accession>
<name>A0A5M6CZN1_9BACT</name>
<reference evidence="1 2" key="1">
    <citation type="submission" date="2019-09" db="EMBL/GenBank/DDBJ databases">
        <title>Genome sequence and assembly of Adhaeribacter sp.</title>
        <authorList>
            <person name="Chhetri G."/>
        </authorList>
    </citation>
    <scope>NUCLEOTIDE SEQUENCE [LARGE SCALE GENOMIC DNA]</scope>
    <source>
        <strain evidence="1 2">DK36</strain>
    </source>
</reference>
<sequence length="157" mass="18604">MRIRLILLLVLVPFISFGQREIPFEQIAFDYYKDTILKQYPLKKKITLRQDLEREHFFLWSTHCLTDLGFRLNSTDTLALNTSNRTKIDLGQDKRFRIKERNEENYPIVYSTISFSKKKDQNIVTIVEMHEYSGTTYHIIMNDAGTVKNWCKGGYVN</sequence>
<dbReference type="EMBL" id="VWSF01000027">
    <property type="protein sequence ID" value="KAA5540316.1"/>
    <property type="molecule type" value="Genomic_DNA"/>
</dbReference>